<name>A0A4Q1KLM0_9SPHN</name>
<evidence type="ECO:0000313" key="2">
    <source>
        <dbReference type="EMBL" id="RXR30758.1"/>
    </source>
</evidence>
<evidence type="ECO:0000313" key="3">
    <source>
        <dbReference type="Proteomes" id="UP000290958"/>
    </source>
</evidence>
<reference evidence="3" key="1">
    <citation type="submission" date="2019-01" db="EMBL/GenBank/DDBJ databases">
        <title>Cytophagaceae bacterium strain CAR-16.</title>
        <authorList>
            <person name="Chen W.-M."/>
        </authorList>
    </citation>
    <scope>NUCLEOTIDE SEQUENCE [LARGE SCALE GENOMIC DNA]</scope>
    <source>
        <strain evidence="3">CHR27</strain>
    </source>
</reference>
<keyword evidence="1" id="KW-1133">Transmembrane helix</keyword>
<dbReference type="EMBL" id="SBKP01000001">
    <property type="protein sequence ID" value="RXR30758.1"/>
    <property type="molecule type" value="Genomic_DNA"/>
</dbReference>
<proteinExistence type="predicted"/>
<keyword evidence="3" id="KW-1185">Reference proteome</keyword>
<sequence length="112" mass="12271">MRFKRSHADSHYGQLPLDWSKDAEIERIIEARVAIRAEAAALRWRFRLIVIETVLMAALVLAAGLALKQPAATVLRGAAIVGAACLASGVLLILLSGLTGHLAARYRRWRSQ</sequence>
<accession>A0A4Q1KLM0</accession>
<dbReference type="Proteomes" id="UP000290958">
    <property type="component" value="Unassembled WGS sequence"/>
</dbReference>
<protein>
    <submittedName>
        <fullName evidence="2">Uncharacterized protein</fullName>
    </submittedName>
</protein>
<feature type="transmembrane region" description="Helical" evidence="1">
    <location>
        <begin position="46"/>
        <end position="67"/>
    </location>
</feature>
<keyword evidence="1" id="KW-0812">Transmembrane</keyword>
<evidence type="ECO:0000256" key="1">
    <source>
        <dbReference type="SAM" id="Phobius"/>
    </source>
</evidence>
<feature type="transmembrane region" description="Helical" evidence="1">
    <location>
        <begin position="79"/>
        <end position="104"/>
    </location>
</feature>
<gene>
    <name evidence="2" type="ORF">EQG66_00150</name>
</gene>
<dbReference type="RefSeq" id="WP_129402542.1">
    <property type="nucleotide sequence ID" value="NZ_SBKP01000001.1"/>
</dbReference>
<comment type="caution">
    <text evidence="2">The sequence shown here is derived from an EMBL/GenBank/DDBJ whole genome shotgun (WGS) entry which is preliminary data.</text>
</comment>
<organism evidence="2 3">
    <name type="scientific">Sphingobium fluviale</name>
    <dbReference type="NCBI Taxonomy" id="2506423"/>
    <lineage>
        <taxon>Bacteria</taxon>
        <taxon>Pseudomonadati</taxon>
        <taxon>Pseudomonadota</taxon>
        <taxon>Alphaproteobacteria</taxon>
        <taxon>Sphingomonadales</taxon>
        <taxon>Sphingomonadaceae</taxon>
        <taxon>Sphingobium</taxon>
    </lineage>
</organism>
<keyword evidence="1" id="KW-0472">Membrane</keyword>
<dbReference type="AlphaFoldDB" id="A0A4Q1KLM0"/>